<protein>
    <submittedName>
        <fullName evidence="1">Uncharacterized protein</fullName>
    </submittedName>
</protein>
<evidence type="ECO:0000313" key="2">
    <source>
        <dbReference type="Proteomes" id="UP000251647"/>
    </source>
</evidence>
<sequence length="118" mass="13866">MYTYRARYHPDVYKEKLMTYKASDLNYRGENCGVHNWITDQGQSFYWHPDWLHIAEDETGLHGKEEIALPAGEHASKEHAVTAILRKLNTWAVDHFEKHPDLEQEAKKAEEELKKSDK</sequence>
<dbReference type="EMBL" id="UATL01000001">
    <property type="protein sequence ID" value="SPY28193.1"/>
    <property type="molecule type" value="Genomic_DNA"/>
</dbReference>
<accession>A0A2X1WHS0</accession>
<reference evidence="1 2" key="1">
    <citation type="submission" date="2018-06" db="EMBL/GenBank/DDBJ databases">
        <authorList>
            <consortium name="Pathogen Informatics"/>
            <person name="Doyle S."/>
        </authorList>
    </citation>
    <scope>NUCLEOTIDE SEQUENCE [LARGE SCALE GENOMIC DNA]</scope>
    <source>
        <strain evidence="1 2">NCTC11647</strain>
    </source>
</reference>
<gene>
    <name evidence="1" type="ORF">NCTC11647_01280</name>
</gene>
<dbReference type="AlphaFoldDB" id="A0A2X1WHS0"/>
<dbReference type="Proteomes" id="UP000251647">
    <property type="component" value="Unassembled WGS sequence"/>
</dbReference>
<organism evidence="1 2">
    <name type="scientific">Photobacterium damselae</name>
    <dbReference type="NCBI Taxonomy" id="38293"/>
    <lineage>
        <taxon>Bacteria</taxon>
        <taxon>Pseudomonadati</taxon>
        <taxon>Pseudomonadota</taxon>
        <taxon>Gammaproteobacteria</taxon>
        <taxon>Vibrionales</taxon>
        <taxon>Vibrionaceae</taxon>
        <taxon>Photobacterium</taxon>
    </lineage>
</organism>
<name>A0A2X1WHS0_PHODM</name>
<evidence type="ECO:0000313" key="1">
    <source>
        <dbReference type="EMBL" id="SPY28193.1"/>
    </source>
</evidence>
<proteinExistence type="predicted"/>